<evidence type="ECO:0000313" key="1">
    <source>
        <dbReference type="EMBL" id="KAF2658976.1"/>
    </source>
</evidence>
<organism evidence="1 2">
    <name type="scientific">Lophiostoma macrostomum CBS 122681</name>
    <dbReference type="NCBI Taxonomy" id="1314788"/>
    <lineage>
        <taxon>Eukaryota</taxon>
        <taxon>Fungi</taxon>
        <taxon>Dikarya</taxon>
        <taxon>Ascomycota</taxon>
        <taxon>Pezizomycotina</taxon>
        <taxon>Dothideomycetes</taxon>
        <taxon>Pleosporomycetidae</taxon>
        <taxon>Pleosporales</taxon>
        <taxon>Lophiostomataceae</taxon>
        <taxon>Lophiostoma</taxon>
    </lineage>
</organism>
<dbReference type="OrthoDB" id="3692311at2759"/>
<dbReference type="EMBL" id="MU004310">
    <property type="protein sequence ID" value="KAF2658976.1"/>
    <property type="molecule type" value="Genomic_DNA"/>
</dbReference>
<accession>A0A6A6THR3</accession>
<protein>
    <submittedName>
        <fullName evidence="1">Uncharacterized protein</fullName>
    </submittedName>
</protein>
<evidence type="ECO:0000313" key="2">
    <source>
        <dbReference type="Proteomes" id="UP000799324"/>
    </source>
</evidence>
<name>A0A6A6THR3_9PLEO</name>
<dbReference type="Proteomes" id="UP000799324">
    <property type="component" value="Unassembled WGS sequence"/>
</dbReference>
<keyword evidence="2" id="KW-1185">Reference proteome</keyword>
<proteinExistence type="predicted"/>
<gene>
    <name evidence="1" type="ORF">K491DRAFT_689580</name>
</gene>
<dbReference type="AlphaFoldDB" id="A0A6A6THR3"/>
<sequence length="174" mass="18828">MLVLLGELMLSLMPIPFLVLAIAAYRLDGREVSEPGQKVVRAMQLGPTIYPLIFAGVAGRCIRNLAQRKAEIGTTIEVLEKLVGSQSLVSTVSSAFALRSFNALSIYLLLLWSLSPLGGQSSLRLLSETNTAIFDNSVAYCASPDSATFMDGTFDMLSLINISKVDYTSERSCI</sequence>
<reference evidence="1" key="1">
    <citation type="journal article" date="2020" name="Stud. Mycol.">
        <title>101 Dothideomycetes genomes: a test case for predicting lifestyles and emergence of pathogens.</title>
        <authorList>
            <person name="Haridas S."/>
            <person name="Albert R."/>
            <person name="Binder M."/>
            <person name="Bloem J."/>
            <person name="Labutti K."/>
            <person name="Salamov A."/>
            <person name="Andreopoulos B."/>
            <person name="Baker S."/>
            <person name="Barry K."/>
            <person name="Bills G."/>
            <person name="Bluhm B."/>
            <person name="Cannon C."/>
            <person name="Castanera R."/>
            <person name="Culley D."/>
            <person name="Daum C."/>
            <person name="Ezra D."/>
            <person name="Gonzalez J."/>
            <person name="Henrissat B."/>
            <person name="Kuo A."/>
            <person name="Liang C."/>
            <person name="Lipzen A."/>
            <person name="Lutzoni F."/>
            <person name="Magnuson J."/>
            <person name="Mondo S."/>
            <person name="Nolan M."/>
            <person name="Ohm R."/>
            <person name="Pangilinan J."/>
            <person name="Park H.-J."/>
            <person name="Ramirez L."/>
            <person name="Alfaro M."/>
            <person name="Sun H."/>
            <person name="Tritt A."/>
            <person name="Yoshinaga Y."/>
            <person name="Zwiers L.-H."/>
            <person name="Turgeon B."/>
            <person name="Goodwin S."/>
            <person name="Spatafora J."/>
            <person name="Crous P."/>
            <person name="Grigoriev I."/>
        </authorList>
    </citation>
    <scope>NUCLEOTIDE SEQUENCE</scope>
    <source>
        <strain evidence="1">CBS 122681</strain>
    </source>
</reference>